<name>G0UTL0_TRYCI</name>
<dbReference type="EMBL" id="HE575322">
    <property type="protein sequence ID" value="CCC92724.1"/>
    <property type="molecule type" value="Genomic_DNA"/>
</dbReference>
<reference evidence="2" key="1">
    <citation type="journal article" date="2012" name="Proc. Natl. Acad. Sci. U.S.A.">
        <title>Antigenic diversity is generated by distinct evolutionary mechanisms in African trypanosome species.</title>
        <authorList>
            <person name="Jackson A.P."/>
            <person name="Berry A."/>
            <person name="Aslett M."/>
            <person name="Allison H.C."/>
            <person name="Burton P."/>
            <person name="Vavrova-Anderson J."/>
            <person name="Brown R."/>
            <person name="Browne H."/>
            <person name="Corton N."/>
            <person name="Hauser H."/>
            <person name="Gamble J."/>
            <person name="Gilderthorp R."/>
            <person name="Marcello L."/>
            <person name="McQuillan J."/>
            <person name="Otto T.D."/>
            <person name="Quail M.A."/>
            <person name="Sanders M.J."/>
            <person name="van Tonder A."/>
            <person name="Ginger M.L."/>
            <person name="Field M.C."/>
            <person name="Barry J.D."/>
            <person name="Hertz-Fowler C."/>
            <person name="Berriman M."/>
        </authorList>
    </citation>
    <scope>NUCLEOTIDE SEQUENCE</scope>
    <source>
        <strain evidence="2">IL3000</strain>
    </source>
</reference>
<proteinExistence type="predicted"/>
<accession>G0UTL0</accession>
<feature type="region of interest" description="Disordered" evidence="1">
    <location>
        <begin position="69"/>
        <end position="95"/>
    </location>
</feature>
<gene>
    <name evidence="2" type="ORF">TCIL3000_9_1200</name>
</gene>
<evidence type="ECO:0000313" key="2">
    <source>
        <dbReference type="EMBL" id="CCC92724.1"/>
    </source>
</evidence>
<organism evidence="2">
    <name type="scientific">Trypanosoma congolense (strain IL3000)</name>
    <dbReference type="NCBI Taxonomy" id="1068625"/>
    <lineage>
        <taxon>Eukaryota</taxon>
        <taxon>Discoba</taxon>
        <taxon>Euglenozoa</taxon>
        <taxon>Kinetoplastea</taxon>
        <taxon>Metakinetoplastina</taxon>
        <taxon>Trypanosomatida</taxon>
        <taxon>Trypanosomatidae</taxon>
        <taxon>Trypanosoma</taxon>
        <taxon>Nannomonas</taxon>
    </lineage>
</organism>
<protein>
    <submittedName>
        <fullName evidence="2">Uncharacterized protein</fullName>
    </submittedName>
</protein>
<sequence length="117" mass="12822">MGPHSGHRRGSCVPPSSAARKISKFAGHLQWQLMERPVPDVPSSNPPCLRQSISAQPHWQEAGLARRPLPATAAPIGPTRRARSRHCKFSGSTGSVASKAKTCCCCRVQWHRPLRPR</sequence>
<evidence type="ECO:0000256" key="1">
    <source>
        <dbReference type="SAM" id="MobiDB-lite"/>
    </source>
</evidence>
<dbReference type="AlphaFoldDB" id="G0UTL0"/>